<reference evidence="7" key="1">
    <citation type="submission" date="2014-11" db="EMBL/GenBank/DDBJ databases">
        <authorList>
            <person name="Hornung B.V."/>
        </authorList>
    </citation>
    <scope>NUCLEOTIDE SEQUENCE</scope>
    <source>
        <strain evidence="7">INE</strain>
    </source>
</reference>
<gene>
    <name evidence="7" type="ORF">DEACI_1699</name>
    <name evidence="6" type="ORF">DEACI_4082</name>
</gene>
<dbReference type="Pfam" id="PF02954">
    <property type="entry name" value="HTH_8"/>
    <property type="match status" value="1"/>
</dbReference>
<evidence type="ECO:0000256" key="2">
    <source>
        <dbReference type="ARBA" id="ARBA00022840"/>
    </source>
</evidence>
<evidence type="ECO:0000259" key="5">
    <source>
        <dbReference type="PROSITE" id="PS50045"/>
    </source>
</evidence>
<dbReference type="GO" id="GO:0005524">
    <property type="term" value="F:ATP binding"/>
    <property type="evidence" value="ECO:0007669"/>
    <property type="project" value="UniProtKB-KW"/>
</dbReference>
<dbReference type="GO" id="GO:0043565">
    <property type="term" value="F:sequence-specific DNA binding"/>
    <property type="evidence" value="ECO:0007669"/>
    <property type="project" value="InterPro"/>
</dbReference>
<keyword evidence="3" id="KW-0805">Transcription regulation</keyword>
<evidence type="ECO:0000256" key="1">
    <source>
        <dbReference type="ARBA" id="ARBA00022741"/>
    </source>
</evidence>
<reference evidence="6" key="2">
    <citation type="submission" date="2020-01" db="EMBL/GenBank/DDBJ databases">
        <authorList>
            <person name="Hornung B."/>
        </authorList>
    </citation>
    <scope>NUCLEOTIDE SEQUENCE</scope>
    <source>
        <strain evidence="6">PacBioINE</strain>
    </source>
</reference>
<dbReference type="PANTHER" id="PTHR32071">
    <property type="entry name" value="TRANSCRIPTIONAL REGULATORY PROTEIN"/>
    <property type="match status" value="1"/>
</dbReference>
<evidence type="ECO:0000313" key="7">
    <source>
        <dbReference type="EMBL" id="CEJ07240.1"/>
    </source>
</evidence>
<dbReference type="AlphaFoldDB" id="A0A8S0WA95"/>
<dbReference type="InterPro" id="IPR009057">
    <property type="entry name" value="Homeodomain-like_sf"/>
</dbReference>
<name>A0A8S0WA95_9FIRM</name>
<dbReference type="KEGG" id="aacx:DEACI_4082"/>
<keyword evidence="1" id="KW-0547">Nucleotide-binding</keyword>
<keyword evidence="8" id="KW-1185">Reference proteome</keyword>
<evidence type="ECO:0000256" key="4">
    <source>
        <dbReference type="ARBA" id="ARBA00023163"/>
    </source>
</evidence>
<dbReference type="InterPro" id="IPR002078">
    <property type="entry name" value="Sigma_54_int"/>
</dbReference>
<sequence length="186" mass="21563">MRSIDLDVRIIAATNKDLSKVVADGEFREDLYYRLQVIPLRLPSLRERKEDIPVLLEHFLVRFNRLLGKRFRGFSPEALELLNGYPWPGNIRELQNSVEYACNMETEEIVSTASLPPRIRQSQYQTDNSISVGVRLRQKMKEVEHQVLAEALEYFGTSSQDKEKVAKVLGVSRATMYRKLKEHNLV</sequence>
<dbReference type="SUPFAM" id="SSF52540">
    <property type="entry name" value="P-loop containing nucleoside triphosphate hydrolases"/>
    <property type="match status" value="1"/>
</dbReference>
<dbReference type="InterPro" id="IPR027417">
    <property type="entry name" value="P-loop_NTPase"/>
</dbReference>
<dbReference type="GO" id="GO:0006355">
    <property type="term" value="P:regulation of DNA-templated transcription"/>
    <property type="evidence" value="ECO:0007669"/>
    <property type="project" value="InterPro"/>
</dbReference>
<keyword evidence="4" id="KW-0804">Transcription</keyword>
<dbReference type="Proteomes" id="UP000836597">
    <property type="component" value="Chromosome"/>
</dbReference>
<keyword evidence="2" id="KW-0067">ATP-binding</keyword>
<protein>
    <submittedName>
        <fullName evidence="6">RNA polymerase sigma factor 54 interaction domain protein</fullName>
    </submittedName>
    <submittedName>
        <fullName evidence="7">Transcriptional regulatory protein ZraR</fullName>
    </submittedName>
</protein>
<dbReference type="Pfam" id="PF25601">
    <property type="entry name" value="AAA_lid_14"/>
    <property type="match status" value="1"/>
</dbReference>
<dbReference type="EMBL" id="CDGJ01000047">
    <property type="protein sequence ID" value="CEJ07240.1"/>
    <property type="molecule type" value="Genomic_DNA"/>
</dbReference>
<dbReference type="Proteomes" id="UP001071230">
    <property type="component" value="Unassembled WGS sequence"/>
</dbReference>
<feature type="domain" description="Sigma-54 factor interaction" evidence="5">
    <location>
        <begin position="1"/>
        <end position="103"/>
    </location>
</feature>
<accession>A0A8S0WA95</accession>
<dbReference type="InterPro" id="IPR002197">
    <property type="entry name" value="HTH_Fis"/>
</dbReference>
<proteinExistence type="predicted"/>
<dbReference type="Gene3D" id="3.40.50.300">
    <property type="entry name" value="P-loop containing nucleotide triphosphate hydrolases"/>
    <property type="match status" value="1"/>
</dbReference>
<organism evidence="6">
    <name type="scientific">Acididesulfobacillus acetoxydans</name>
    <dbReference type="NCBI Taxonomy" id="1561005"/>
    <lineage>
        <taxon>Bacteria</taxon>
        <taxon>Bacillati</taxon>
        <taxon>Bacillota</taxon>
        <taxon>Clostridia</taxon>
        <taxon>Eubacteriales</taxon>
        <taxon>Peptococcaceae</taxon>
        <taxon>Acididesulfobacillus</taxon>
    </lineage>
</organism>
<evidence type="ECO:0000313" key="6">
    <source>
        <dbReference type="EMBL" id="CAA7603259.1"/>
    </source>
</evidence>
<dbReference type="InterPro" id="IPR058031">
    <property type="entry name" value="AAA_lid_NorR"/>
</dbReference>
<dbReference type="EMBL" id="LR746496">
    <property type="protein sequence ID" value="CAA7603259.1"/>
    <property type="molecule type" value="Genomic_DNA"/>
</dbReference>
<dbReference type="PROSITE" id="PS50045">
    <property type="entry name" value="SIGMA54_INTERACT_4"/>
    <property type="match status" value="1"/>
</dbReference>
<dbReference type="Gene3D" id="1.10.10.60">
    <property type="entry name" value="Homeodomain-like"/>
    <property type="match status" value="1"/>
</dbReference>
<evidence type="ECO:0000313" key="8">
    <source>
        <dbReference type="Proteomes" id="UP001071230"/>
    </source>
</evidence>
<dbReference type="InterPro" id="IPR025944">
    <property type="entry name" value="Sigma_54_int_dom_CS"/>
</dbReference>
<dbReference type="PROSITE" id="PS00688">
    <property type="entry name" value="SIGMA54_INTERACT_3"/>
    <property type="match status" value="1"/>
</dbReference>
<dbReference type="Pfam" id="PF00158">
    <property type="entry name" value="Sigma54_activat"/>
    <property type="match status" value="1"/>
</dbReference>
<dbReference type="SUPFAM" id="SSF46689">
    <property type="entry name" value="Homeodomain-like"/>
    <property type="match status" value="1"/>
</dbReference>
<dbReference type="Gene3D" id="1.10.8.60">
    <property type="match status" value="1"/>
</dbReference>
<evidence type="ECO:0000256" key="3">
    <source>
        <dbReference type="ARBA" id="ARBA00023015"/>
    </source>
</evidence>